<accession>A0A2Z6S8J7</accession>
<dbReference type="InterPro" id="IPR011009">
    <property type="entry name" value="Kinase-like_dom_sf"/>
</dbReference>
<protein>
    <recommendedName>
        <fullName evidence="5">Protein kinase domain-containing protein</fullName>
    </recommendedName>
</protein>
<evidence type="ECO:0000256" key="4">
    <source>
        <dbReference type="ARBA" id="ARBA00022840"/>
    </source>
</evidence>
<name>A0A2Z6S8J7_9GLOM</name>
<evidence type="ECO:0000313" key="6">
    <source>
        <dbReference type="EMBL" id="GBC05710.1"/>
    </source>
</evidence>
<dbReference type="InterPro" id="IPR000719">
    <property type="entry name" value="Prot_kinase_dom"/>
</dbReference>
<sequence>MASPSVIVYNVYWKGISKFAIKKFKGSSSKEAIDNEIHLTQMANSHPNIIQFHGITKLRDEINYSLVLEYAEGGTLGKYLRDDTISFKWENQLKFAKEIASAVSWLHDDVGIIHGDILADFGCSYLKGSKRNTQVRGVIPYMDPNFFEHSLRSSETQRHSYPLTEKADIYSLGVLFWELTSRKSPFDFETKNNDSLEIFKIMSKIFNGTREKPLSDTNHKFVALYERCWQHEPHERPEIGQIISEINNIELDNFSPKNINVSITFTLKKNEANEDLYLSD</sequence>
<dbReference type="AlphaFoldDB" id="A0A2Z6S8J7"/>
<dbReference type="PANTHER" id="PTHR44329:SF288">
    <property type="entry name" value="MITOGEN-ACTIVATED PROTEIN KINASE KINASE KINASE 20"/>
    <property type="match status" value="1"/>
</dbReference>
<evidence type="ECO:0000256" key="1">
    <source>
        <dbReference type="ARBA" id="ARBA00022679"/>
    </source>
</evidence>
<dbReference type="GO" id="GO:0004674">
    <property type="term" value="F:protein serine/threonine kinase activity"/>
    <property type="evidence" value="ECO:0007669"/>
    <property type="project" value="TreeGrafter"/>
</dbReference>
<keyword evidence="3" id="KW-0418">Kinase</keyword>
<reference evidence="6 7" key="1">
    <citation type="submission" date="2017-11" db="EMBL/GenBank/DDBJ databases">
        <title>The genome of Rhizophagus clarus HR1 reveals common genetic basis of auxotrophy among arbuscular mycorrhizal fungi.</title>
        <authorList>
            <person name="Kobayashi Y."/>
        </authorList>
    </citation>
    <scope>NUCLEOTIDE SEQUENCE [LARGE SCALE GENOMIC DNA]</scope>
    <source>
        <strain evidence="6 7">HR1</strain>
    </source>
</reference>
<organism evidence="6 7">
    <name type="scientific">Rhizophagus clarus</name>
    <dbReference type="NCBI Taxonomy" id="94130"/>
    <lineage>
        <taxon>Eukaryota</taxon>
        <taxon>Fungi</taxon>
        <taxon>Fungi incertae sedis</taxon>
        <taxon>Mucoromycota</taxon>
        <taxon>Glomeromycotina</taxon>
        <taxon>Glomeromycetes</taxon>
        <taxon>Glomerales</taxon>
        <taxon>Glomeraceae</taxon>
        <taxon>Rhizophagus</taxon>
    </lineage>
</organism>
<dbReference type="PROSITE" id="PS50011">
    <property type="entry name" value="PROTEIN_KINASE_DOM"/>
    <property type="match status" value="1"/>
</dbReference>
<gene>
    <name evidence="6" type="ORF">RclHR1_06390010</name>
</gene>
<evidence type="ECO:0000259" key="5">
    <source>
        <dbReference type="PROSITE" id="PS50011"/>
    </source>
</evidence>
<proteinExistence type="predicted"/>
<dbReference type="EMBL" id="BEXD01004025">
    <property type="protein sequence ID" value="GBC05710.1"/>
    <property type="molecule type" value="Genomic_DNA"/>
</dbReference>
<dbReference type="InterPro" id="IPR051681">
    <property type="entry name" value="Ser/Thr_Kinases-Pseudokinases"/>
</dbReference>
<dbReference type="Gene3D" id="1.10.510.10">
    <property type="entry name" value="Transferase(Phosphotransferase) domain 1"/>
    <property type="match status" value="1"/>
</dbReference>
<evidence type="ECO:0000256" key="2">
    <source>
        <dbReference type="ARBA" id="ARBA00022741"/>
    </source>
</evidence>
<comment type="caution">
    <text evidence="6">The sequence shown here is derived from an EMBL/GenBank/DDBJ whole genome shotgun (WGS) entry which is preliminary data.</text>
</comment>
<dbReference type="SUPFAM" id="SSF56112">
    <property type="entry name" value="Protein kinase-like (PK-like)"/>
    <property type="match status" value="1"/>
</dbReference>
<dbReference type="GO" id="GO:0005524">
    <property type="term" value="F:ATP binding"/>
    <property type="evidence" value="ECO:0007669"/>
    <property type="project" value="UniProtKB-KW"/>
</dbReference>
<evidence type="ECO:0000256" key="3">
    <source>
        <dbReference type="ARBA" id="ARBA00022777"/>
    </source>
</evidence>
<dbReference type="Pfam" id="PF00069">
    <property type="entry name" value="Pkinase"/>
    <property type="match status" value="1"/>
</dbReference>
<evidence type="ECO:0000313" key="7">
    <source>
        <dbReference type="Proteomes" id="UP000247702"/>
    </source>
</evidence>
<keyword evidence="2" id="KW-0547">Nucleotide-binding</keyword>
<keyword evidence="1" id="KW-0808">Transferase</keyword>
<keyword evidence="4" id="KW-0067">ATP-binding</keyword>
<keyword evidence="7" id="KW-1185">Reference proteome</keyword>
<dbReference type="PIRSF" id="PIRSF000654">
    <property type="entry name" value="Integrin-linked_kinase"/>
    <property type="match status" value="1"/>
</dbReference>
<feature type="domain" description="Protein kinase" evidence="5">
    <location>
        <begin position="1"/>
        <end position="251"/>
    </location>
</feature>
<dbReference type="Proteomes" id="UP000247702">
    <property type="component" value="Unassembled WGS sequence"/>
</dbReference>
<dbReference type="PANTHER" id="PTHR44329">
    <property type="entry name" value="SERINE/THREONINE-PROTEIN KINASE TNNI3K-RELATED"/>
    <property type="match status" value="1"/>
</dbReference>